<organism evidence="9">
    <name type="scientific">mine drainage metagenome</name>
    <dbReference type="NCBI Taxonomy" id="410659"/>
    <lineage>
        <taxon>unclassified sequences</taxon>
        <taxon>metagenomes</taxon>
        <taxon>ecological metagenomes</taxon>
    </lineage>
</organism>
<comment type="caution">
    <text evidence="9">The sequence shown here is derived from an EMBL/GenBank/DDBJ whole genome shotgun (WGS) entry which is preliminary data.</text>
</comment>
<name>T1AVQ3_9ZZZZ</name>
<dbReference type="GO" id="GO:0005737">
    <property type="term" value="C:cytoplasm"/>
    <property type="evidence" value="ECO:0007669"/>
    <property type="project" value="UniProtKB-SubCell"/>
</dbReference>
<reference evidence="9" key="2">
    <citation type="journal article" date="2014" name="ISME J.">
        <title>Microbial stratification in low pH oxic and suboxic macroscopic growths along an acid mine drainage.</title>
        <authorList>
            <person name="Mendez-Garcia C."/>
            <person name="Mesa V."/>
            <person name="Sprenger R.R."/>
            <person name="Richter M."/>
            <person name="Diez M.S."/>
            <person name="Solano J."/>
            <person name="Bargiela R."/>
            <person name="Golyshina O.V."/>
            <person name="Manteca A."/>
            <person name="Ramos J.L."/>
            <person name="Gallego J.R."/>
            <person name="Llorente I."/>
            <person name="Martins Dos Santos V.A."/>
            <person name="Jensen O.N."/>
            <person name="Pelaez A.I."/>
            <person name="Sanchez J."/>
            <person name="Ferrer M."/>
        </authorList>
    </citation>
    <scope>NUCLEOTIDE SEQUENCE</scope>
</reference>
<evidence type="ECO:0000313" key="9">
    <source>
        <dbReference type="EMBL" id="EQD44824.1"/>
    </source>
</evidence>
<evidence type="ECO:0000256" key="1">
    <source>
        <dbReference type="ARBA" id="ARBA00004496"/>
    </source>
</evidence>
<proteinExistence type="inferred from homology"/>
<comment type="subcellular location">
    <subcellularLocation>
        <location evidence="1">Cytoplasm</location>
    </subcellularLocation>
</comment>
<dbReference type="Pfam" id="PF02863">
    <property type="entry name" value="Arg_repressor_C"/>
    <property type="match status" value="1"/>
</dbReference>
<dbReference type="AlphaFoldDB" id="T1AVQ3"/>
<dbReference type="Pfam" id="PF01316">
    <property type="entry name" value="Arg_repressor"/>
    <property type="match status" value="1"/>
</dbReference>
<dbReference type="EMBL" id="AUZZ01006823">
    <property type="protein sequence ID" value="EQD44824.1"/>
    <property type="molecule type" value="Genomic_DNA"/>
</dbReference>
<evidence type="ECO:0000256" key="2">
    <source>
        <dbReference type="ARBA" id="ARBA00008316"/>
    </source>
</evidence>
<dbReference type="InterPro" id="IPR036251">
    <property type="entry name" value="Arg_repress_C_sf"/>
</dbReference>
<dbReference type="GO" id="GO:0003700">
    <property type="term" value="F:DNA-binding transcription factor activity"/>
    <property type="evidence" value="ECO:0007669"/>
    <property type="project" value="InterPro"/>
</dbReference>
<evidence type="ECO:0000256" key="3">
    <source>
        <dbReference type="ARBA" id="ARBA00022490"/>
    </source>
</evidence>
<dbReference type="PANTHER" id="PTHR34471:SF1">
    <property type="entry name" value="ARGININE REPRESSOR"/>
    <property type="match status" value="1"/>
</dbReference>
<dbReference type="InterPro" id="IPR020900">
    <property type="entry name" value="Arg_repress_DNA-bd"/>
</dbReference>
<dbReference type="GO" id="GO:0051259">
    <property type="term" value="P:protein complex oligomerization"/>
    <property type="evidence" value="ECO:0007669"/>
    <property type="project" value="InterPro"/>
</dbReference>
<dbReference type="HAMAP" id="MF_00173">
    <property type="entry name" value="Arg_repressor"/>
    <property type="match status" value="1"/>
</dbReference>
<comment type="similarity">
    <text evidence="2">Belongs to the ArgR family.</text>
</comment>
<keyword evidence="6" id="KW-0804">Transcription</keyword>
<feature type="domain" description="Arginine repressor C-terminal" evidence="8">
    <location>
        <begin position="88"/>
        <end position="143"/>
    </location>
</feature>
<dbReference type="GO" id="GO:0006525">
    <property type="term" value="P:arginine metabolic process"/>
    <property type="evidence" value="ECO:0007669"/>
    <property type="project" value="InterPro"/>
</dbReference>
<accession>T1AVQ3</accession>
<keyword evidence="3" id="KW-0963">Cytoplasm</keyword>
<dbReference type="Gene3D" id="1.10.10.10">
    <property type="entry name" value="Winged helix-like DNA-binding domain superfamily/Winged helix DNA-binding domain"/>
    <property type="match status" value="1"/>
</dbReference>
<evidence type="ECO:0000256" key="6">
    <source>
        <dbReference type="ARBA" id="ARBA00023163"/>
    </source>
</evidence>
<reference evidence="9" key="1">
    <citation type="submission" date="2013-08" db="EMBL/GenBank/DDBJ databases">
        <authorList>
            <person name="Mendez C."/>
            <person name="Richter M."/>
            <person name="Ferrer M."/>
            <person name="Sanchez J."/>
        </authorList>
    </citation>
    <scope>NUCLEOTIDE SEQUENCE</scope>
</reference>
<protein>
    <submittedName>
        <fullName evidence="9">Arginine repressor</fullName>
    </submittedName>
</protein>
<evidence type="ECO:0000256" key="5">
    <source>
        <dbReference type="ARBA" id="ARBA00023125"/>
    </source>
</evidence>
<dbReference type="InterPro" id="IPR036388">
    <property type="entry name" value="WH-like_DNA-bd_sf"/>
</dbReference>
<evidence type="ECO:0000256" key="4">
    <source>
        <dbReference type="ARBA" id="ARBA00023015"/>
    </source>
</evidence>
<dbReference type="Gene3D" id="3.30.1360.40">
    <property type="match status" value="1"/>
</dbReference>
<evidence type="ECO:0000259" key="8">
    <source>
        <dbReference type="Pfam" id="PF02863"/>
    </source>
</evidence>
<keyword evidence="4" id="KW-0805">Transcription regulation</keyword>
<dbReference type="PANTHER" id="PTHR34471">
    <property type="entry name" value="ARGININE REPRESSOR"/>
    <property type="match status" value="1"/>
</dbReference>
<dbReference type="InterPro" id="IPR020899">
    <property type="entry name" value="Arg_repress_C"/>
</dbReference>
<dbReference type="GO" id="GO:0034618">
    <property type="term" value="F:arginine binding"/>
    <property type="evidence" value="ECO:0007669"/>
    <property type="project" value="InterPro"/>
</dbReference>
<gene>
    <name evidence="9" type="ORF">B2A_09451</name>
</gene>
<dbReference type="SUPFAM" id="SSF46785">
    <property type="entry name" value="Winged helix' DNA-binding domain"/>
    <property type="match status" value="1"/>
</dbReference>
<dbReference type="InterPro" id="IPR001669">
    <property type="entry name" value="Arg_repress"/>
</dbReference>
<dbReference type="PRINTS" id="PR01467">
    <property type="entry name" value="ARGREPRESSOR"/>
</dbReference>
<dbReference type="GO" id="GO:0003677">
    <property type="term" value="F:DNA binding"/>
    <property type="evidence" value="ECO:0007669"/>
    <property type="project" value="UniProtKB-KW"/>
</dbReference>
<keyword evidence="5" id="KW-0238">DNA-binding</keyword>
<evidence type="ECO:0000259" key="7">
    <source>
        <dbReference type="Pfam" id="PF01316"/>
    </source>
</evidence>
<dbReference type="InterPro" id="IPR036390">
    <property type="entry name" value="WH_DNA-bd_sf"/>
</dbReference>
<feature type="domain" description="Arginine repressor DNA-binding" evidence="7">
    <location>
        <begin position="4"/>
        <end position="64"/>
    </location>
</feature>
<dbReference type="SUPFAM" id="SSF55252">
    <property type="entry name" value="C-terminal domain of arginine repressor"/>
    <property type="match status" value="1"/>
</dbReference>
<sequence length="148" mass="16295">MDAQQLERRRTILRILRSGVVHRQADLTRLLREQGYEVTQSSVSRDLRDLGVFKASGRYVLPPEELTRAQGDFAMLGQFVRGLRRAGASLAVLRTTTGAAQSVAVAIDRADWPEVAGTLSGDDTIFIATASARAQDELVARLQALFRI</sequence>